<keyword evidence="6" id="KW-1185">Reference proteome</keyword>
<accession>A0A8S0WL49</accession>
<gene>
    <name evidence="5" type="ORF">METHB2_70007</name>
</gene>
<protein>
    <submittedName>
        <fullName evidence="5">Integrase</fullName>
    </submittedName>
</protein>
<dbReference type="Pfam" id="PF13495">
    <property type="entry name" value="Phage_int_SAM_4"/>
    <property type="match status" value="1"/>
</dbReference>
<dbReference type="Gene3D" id="1.10.150.130">
    <property type="match status" value="1"/>
</dbReference>
<dbReference type="GO" id="GO:0003677">
    <property type="term" value="F:DNA binding"/>
    <property type="evidence" value="ECO:0007669"/>
    <property type="project" value="UniProtKB-UniRule"/>
</dbReference>
<sequence length="114" mass="13448">MRLKHYSIHTERTYFDWIKQFVKFHRTSEKPQVFIDSEAKIEALLTYLAKVRKVAAATQNQAMKTLVFLYKQVLEKPLEKRIDAIRASKNRYIPVVLPVDEAEQILMRLEGVAR</sequence>
<evidence type="ECO:0000256" key="3">
    <source>
        <dbReference type="PROSITE-ProRule" id="PRU01248"/>
    </source>
</evidence>
<dbReference type="InterPro" id="IPR004107">
    <property type="entry name" value="Integrase_SAM-like_N"/>
</dbReference>
<keyword evidence="2 3" id="KW-0238">DNA-binding</keyword>
<dbReference type="RefSeq" id="WP_174627175.1">
    <property type="nucleotide sequence ID" value="NZ_CADCXN010000102.1"/>
</dbReference>
<evidence type="ECO:0000259" key="4">
    <source>
        <dbReference type="PROSITE" id="PS51900"/>
    </source>
</evidence>
<dbReference type="InterPro" id="IPR010998">
    <property type="entry name" value="Integrase_recombinase_N"/>
</dbReference>
<dbReference type="Proteomes" id="UP000494216">
    <property type="component" value="Unassembled WGS sequence"/>
</dbReference>
<organism evidence="5 6">
    <name type="scientific">Candidatus Methylobacter favarea</name>
    <dbReference type="NCBI Taxonomy" id="2707345"/>
    <lineage>
        <taxon>Bacteria</taxon>
        <taxon>Pseudomonadati</taxon>
        <taxon>Pseudomonadota</taxon>
        <taxon>Gammaproteobacteria</taxon>
        <taxon>Methylococcales</taxon>
        <taxon>Methylococcaceae</taxon>
        <taxon>Methylobacter</taxon>
    </lineage>
</organism>
<dbReference type="InterPro" id="IPR044068">
    <property type="entry name" value="CB"/>
</dbReference>
<evidence type="ECO:0000256" key="2">
    <source>
        <dbReference type="ARBA" id="ARBA00023125"/>
    </source>
</evidence>
<evidence type="ECO:0000313" key="5">
    <source>
        <dbReference type="EMBL" id="CAA9892400.1"/>
    </source>
</evidence>
<proteinExistence type="predicted"/>
<comment type="caution">
    <text evidence="5">The sequence shown here is derived from an EMBL/GenBank/DDBJ whole genome shotgun (WGS) entry which is preliminary data.</text>
</comment>
<reference evidence="5 6" key="1">
    <citation type="submission" date="2020-02" db="EMBL/GenBank/DDBJ databases">
        <authorList>
            <person name="Hogendoorn C."/>
        </authorList>
    </citation>
    <scope>NUCLEOTIDE SEQUENCE [LARGE SCALE GENOMIC DNA]</scope>
    <source>
        <strain evidence="5">METHB21</strain>
    </source>
</reference>
<evidence type="ECO:0000313" key="6">
    <source>
        <dbReference type="Proteomes" id="UP000494216"/>
    </source>
</evidence>
<dbReference type="EMBL" id="CADCXN010000102">
    <property type="protein sequence ID" value="CAA9892400.1"/>
    <property type="molecule type" value="Genomic_DNA"/>
</dbReference>
<dbReference type="AlphaFoldDB" id="A0A8S0WL49"/>
<name>A0A8S0WL49_9GAMM</name>
<dbReference type="GO" id="GO:0015074">
    <property type="term" value="P:DNA integration"/>
    <property type="evidence" value="ECO:0007669"/>
    <property type="project" value="UniProtKB-KW"/>
</dbReference>
<keyword evidence="1" id="KW-0229">DNA integration</keyword>
<feature type="domain" description="Core-binding (CB)" evidence="4">
    <location>
        <begin position="1"/>
        <end position="74"/>
    </location>
</feature>
<evidence type="ECO:0000256" key="1">
    <source>
        <dbReference type="ARBA" id="ARBA00022908"/>
    </source>
</evidence>
<dbReference type="PROSITE" id="PS51900">
    <property type="entry name" value="CB"/>
    <property type="match status" value="1"/>
</dbReference>